<evidence type="ECO:0000313" key="4">
    <source>
        <dbReference type="Proteomes" id="UP001300745"/>
    </source>
</evidence>
<feature type="chain" id="PRO_5046940503" evidence="2">
    <location>
        <begin position="25"/>
        <end position="434"/>
    </location>
</feature>
<evidence type="ECO:0000313" key="3">
    <source>
        <dbReference type="EMBL" id="MCX2938632.1"/>
    </source>
</evidence>
<evidence type="ECO:0000256" key="1">
    <source>
        <dbReference type="SAM" id="MobiDB-lite"/>
    </source>
</evidence>
<name>A0ABT3SIF7_9MYCO</name>
<organism evidence="3 4">
    <name type="scientific">Mycobacterium pinniadriaticum</name>
    <dbReference type="NCBI Taxonomy" id="2994102"/>
    <lineage>
        <taxon>Bacteria</taxon>
        <taxon>Bacillati</taxon>
        <taxon>Actinomycetota</taxon>
        <taxon>Actinomycetes</taxon>
        <taxon>Mycobacteriales</taxon>
        <taxon>Mycobacteriaceae</taxon>
        <taxon>Mycobacterium</taxon>
    </lineage>
</organism>
<protein>
    <submittedName>
        <fullName evidence="3">Uncharacterized protein</fullName>
    </submittedName>
</protein>
<feature type="region of interest" description="Disordered" evidence="1">
    <location>
        <begin position="323"/>
        <end position="434"/>
    </location>
</feature>
<keyword evidence="4" id="KW-1185">Reference proteome</keyword>
<proteinExistence type="predicted"/>
<dbReference type="RefSeq" id="WP_265998438.1">
    <property type="nucleotide sequence ID" value="NZ_JAPJDN010000016.1"/>
</dbReference>
<gene>
    <name evidence="3" type="ORF">ORI27_18190</name>
</gene>
<sequence length="434" mass="45038">MRRTARACSALALLVGATVLPACSGPANLTQVANDLQTELMSMPGVADAWVYHDESYAEGVIFNVAVDVATATRAEIVAVADQIAATRINLVANYTQNVEFWVAPDKPVTIRRHSHIDAAQIADDAERLRVIAANADGRIDWFRGDNGAINQLSVSRGRTPGADLLDTVRRTAGETGLTLSVSPSSPSPVTPRMSVSFPLSTEGQTSIEHFLDSVPVGVFGLRIEHDGVRALQAMVPGDPAVAERDLTTAIDASKAVATSPMWLAWYVPSAVGGVPMFDGVVEVGDCSAPAGQIRQTSLRATHHDTATLATRLQSEIDTCAAPDLISAGPTPSSPEVVSPSPTSASGSRGVPDSVRAHGATSVVVHPSPVPTGNTTKGIAATRPLRPPSPVPSAGPNPRPAAGQDPAGHPPAGDKPQAAKKPPHSTSRTARSAR</sequence>
<feature type="compositionally biased region" description="Low complexity" evidence="1">
    <location>
        <begin position="330"/>
        <end position="344"/>
    </location>
</feature>
<feature type="signal peptide" evidence="2">
    <location>
        <begin position="1"/>
        <end position="24"/>
    </location>
</feature>
<reference evidence="3 4" key="1">
    <citation type="submission" date="2022-11" db="EMBL/GenBank/DDBJ databases">
        <title>Mycobacterium sp. nov.</title>
        <authorList>
            <person name="Papic B."/>
            <person name="Spicic S."/>
            <person name="Duvnjak S."/>
        </authorList>
    </citation>
    <scope>NUCLEOTIDE SEQUENCE [LARGE SCALE GENOMIC DNA]</scope>
    <source>
        <strain evidence="3 4">CVI_P4</strain>
    </source>
</reference>
<accession>A0ABT3SIF7</accession>
<evidence type="ECO:0000256" key="2">
    <source>
        <dbReference type="SAM" id="SignalP"/>
    </source>
</evidence>
<comment type="caution">
    <text evidence="3">The sequence shown here is derived from an EMBL/GenBank/DDBJ whole genome shotgun (WGS) entry which is preliminary data.</text>
</comment>
<feature type="compositionally biased region" description="Polar residues" evidence="1">
    <location>
        <begin position="424"/>
        <end position="434"/>
    </location>
</feature>
<dbReference type="EMBL" id="JAPJDO010000016">
    <property type="protein sequence ID" value="MCX2938632.1"/>
    <property type="molecule type" value="Genomic_DNA"/>
</dbReference>
<feature type="compositionally biased region" description="Pro residues" evidence="1">
    <location>
        <begin position="385"/>
        <end position="399"/>
    </location>
</feature>
<dbReference type="Proteomes" id="UP001300745">
    <property type="component" value="Unassembled WGS sequence"/>
</dbReference>
<keyword evidence="2" id="KW-0732">Signal</keyword>